<dbReference type="CDD" id="cd01999">
    <property type="entry name" value="ASS"/>
    <property type="match status" value="1"/>
</dbReference>
<dbReference type="PROSITE" id="PS00564">
    <property type="entry name" value="ARGININOSUCCIN_SYN_1"/>
    <property type="match status" value="1"/>
</dbReference>
<feature type="domain" description="Arginosuccinate synthase C-terminal" evidence="11">
    <location>
        <begin position="174"/>
        <end position="391"/>
    </location>
</feature>
<evidence type="ECO:0000256" key="3">
    <source>
        <dbReference type="ARBA" id="ARBA00012286"/>
    </source>
</evidence>
<feature type="binding site" evidence="9">
    <location>
        <position position="184"/>
    </location>
    <ligand>
        <name>L-citrulline</name>
        <dbReference type="ChEBI" id="CHEBI:57743"/>
    </ligand>
</feature>
<dbReference type="KEGG" id="tpz:Tph_c25430"/>
<dbReference type="InterPro" id="IPR014729">
    <property type="entry name" value="Rossmann-like_a/b/a_fold"/>
</dbReference>
<feature type="domain" description="Arginosuccinate synthase-like N-terminal" evidence="10">
    <location>
        <begin position="5"/>
        <end position="165"/>
    </location>
</feature>
<name>K4LKW8_THEPS</name>
<dbReference type="Pfam" id="PF00764">
    <property type="entry name" value="Arginosuc_synth"/>
    <property type="match status" value="1"/>
</dbReference>
<dbReference type="GO" id="GO:0004055">
    <property type="term" value="F:argininosuccinate synthase activity"/>
    <property type="evidence" value="ECO:0007669"/>
    <property type="project" value="UniProtKB-UniRule"/>
</dbReference>
<dbReference type="UniPathway" id="UPA00068">
    <property type="reaction ID" value="UER00113"/>
</dbReference>
<feature type="binding site" evidence="9">
    <location>
        <position position="122"/>
    </location>
    <ligand>
        <name>L-aspartate</name>
        <dbReference type="ChEBI" id="CHEBI:29991"/>
    </ligand>
</feature>
<reference evidence="12 13" key="1">
    <citation type="journal article" date="2012" name="BMC Genomics">
        <title>Genome-guided analysis of physiological and morphological traits of the fermentative acetate oxidizer Thermacetogenium phaeum.</title>
        <authorList>
            <person name="Oehler D."/>
            <person name="Poehlein A."/>
            <person name="Leimbach A."/>
            <person name="Muller N."/>
            <person name="Daniel R."/>
            <person name="Gottschalk G."/>
            <person name="Schink B."/>
        </authorList>
    </citation>
    <scope>NUCLEOTIDE SEQUENCE [LARGE SCALE GENOMIC DNA]</scope>
    <source>
        <strain evidence="13">ATCC BAA-254 / DSM 26808 / PB</strain>
    </source>
</reference>
<comment type="subcellular location">
    <subcellularLocation>
        <location evidence="9">Cytoplasm</location>
    </subcellularLocation>
</comment>
<feature type="binding site" evidence="9">
    <location>
        <position position="123"/>
    </location>
    <ligand>
        <name>L-aspartate</name>
        <dbReference type="ChEBI" id="CHEBI:29991"/>
    </ligand>
</feature>
<keyword evidence="7 9" id="KW-0547">Nucleotide-binding</keyword>
<dbReference type="eggNOG" id="COG0137">
    <property type="taxonomic scope" value="Bacteria"/>
</dbReference>
<keyword evidence="13" id="KW-1185">Reference proteome</keyword>
<dbReference type="InterPro" id="IPR001518">
    <property type="entry name" value="Arginosuc_synth"/>
</dbReference>
<evidence type="ECO:0000256" key="7">
    <source>
        <dbReference type="ARBA" id="ARBA00022741"/>
    </source>
</evidence>
<evidence type="ECO:0000259" key="11">
    <source>
        <dbReference type="Pfam" id="PF20979"/>
    </source>
</evidence>
<dbReference type="HOGENOM" id="CLU_032784_4_2_9"/>
<feature type="binding site" evidence="9">
    <location>
        <position position="272"/>
    </location>
    <ligand>
        <name>L-citrulline</name>
        <dbReference type="ChEBI" id="CHEBI:57743"/>
    </ligand>
</feature>
<dbReference type="STRING" id="1089553.Tph_c25430"/>
<dbReference type="FunFam" id="3.90.1260.10:FF:000007">
    <property type="entry name" value="Argininosuccinate synthase"/>
    <property type="match status" value="1"/>
</dbReference>
<dbReference type="Proteomes" id="UP000000467">
    <property type="component" value="Chromosome"/>
</dbReference>
<feature type="binding site" evidence="9">
    <location>
        <position position="116"/>
    </location>
    <ligand>
        <name>ATP</name>
        <dbReference type="ChEBI" id="CHEBI:30616"/>
    </ligand>
</feature>
<dbReference type="InterPro" id="IPR048267">
    <property type="entry name" value="Arginosuc_syn_N"/>
</dbReference>
<feature type="binding site" evidence="9">
    <location>
        <position position="91"/>
    </location>
    <ligand>
        <name>L-citrulline</name>
        <dbReference type="ChEBI" id="CHEBI:57743"/>
    </ligand>
</feature>
<dbReference type="InterPro" id="IPR018223">
    <property type="entry name" value="Arginosuc_synth_CS"/>
</dbReference>
<dbReference type="NCBIfam" id="TIGR00032">
    <property type="entry name" value="argG"/>
    <property type="match status" value="1"/>
</dbReference>
<evidence type="ECO:0000256" key="6">
    <source>
        <dbReference type="ARBA" id="ARBA00022605"/>
    </source>
</evidence>
<keyword evidence="8 9" id="KW-0067">ATP-binding</keyword>
<comment type="catalytic activity">
    <reaction evidence="9">
        <text>L-citrulline + L-aspartate + ATP = 2-(N(omega)-L-arginino)succinate + AMP + diphosphate + H(+)</text>
        <dbReference type="Rhea" id="RHEA:10932"/>
        <dbReference type="ChEBI" id="CHEBI:15378"/>
        <dbReference type="ChEBI" id="CHEBI:29991"/>
        <dbReference type="ChEBI" id="CHEBI:30616"/>
        <dbReference type="ChEBI" id="CHEBI:33019"/>
        <dbReference type="ChEBI" id="CHEBI:57472"/>
        <dbReference type="ChEBI" id="CHEBI:57743"/>
        <dbReference type="ChEBI" id="CHEBI:456215"/>
        <dbReference type="EC" id="6.3.4.5"/>
    </reaction>
</comment>
<dbReference type="EC" id="6.3.4.5" evidence="3 9"/>
<keyword evidence="4 9" id="KW-0055">Arginine biosynthesis</keyword>
<proteinExistence type="inferred from homology"/>
<feature type="binding site" evidence="9">
    <location>
        <position position="118"/>
    </location>
    <ligand>
        <name>L-aspartate</name>
        <dbReference type="ChEBI" id="CHEBI:29991"/>
    </ligand>
</feature>
<evidence type="ECO:0000259" key="10">
    <source>
        <dbReference type="Pfam" id="PF00764"/>
    </source>
</evidence>
<accession>K4LKW8</accession>
<evidence type="ECO:0000313" key="12">
    <source>
        <dbReference type="EMBL" id="AFV12717.1"/>
    </source>
</evidence>
<evidence type="ECO:0000313" key="13">
    <source>
        <dbReference type="Proteomes" id="UP000000467"/>
    </source>
</evidence>
<dbReference type="GO" id="GO:0005524">
    <property type="term" value="F:ATP binding"/>
    <property type="evidence" value="ECO:0007669"/>
    <property type="project" value="UniProtKB-UniRule"/>
</dbReference>
<dbReference type="InterPro" id="IPR048268">
    <property type="entry name" value="Arginosuc_syn_C"/>
</dbReference>
<comment type="subunit">
    <text evidence="2 9">Homotetramer.</text>
</comment>
<protein>
    <recommendedName>
        <fullName evidence="3 9">Argininosuccinate synthase</fullName>
        <ecNumber evidence="3 9">6.3.4.5</ecNumber>
    </recommendedName>
    <alternativeName>
        <fullName evidence="9">Citrulline--aspartate ligase</fullName>
    </alternativeName>
</protein>
<feature type="binding site" evidence="9">
    <location>
        <position position="126"/>
    </location>
    <ligand>
        <name>L-citrulline</name>
        <dbReference type="ChEBI" id="CHEBI:57743"/>
    </ligand>
</feature>
<feature type="binding site" evidence="9">
    <location>
        <position position="260"/>
    </location>
    <ligand>
        <name>L-citrulline</name>
        <dbReference type="ChEBI" id="CHEBI:57743"/>
    </ligand>
</feature>
<dbReference type="SUPFAM" id="SSF69864">
    <property type="entry name" value="Argininosuccinate synthetase, C-terminal domain"/>
    <property type="match status" value="1"/>
</dbReference>
<dbReference type="SUPFAM" id="SSF52402">
    <property type="entry name" value="Adenine nucleotide alpha hydrolases-like"/>
    <property type="match status" value="1"/>
</dbReference>
<keyword evidence="5 9" id="KW-0436">Ligase</keyword>
<comment type="pathway">
    <text evidence="1 9">Amino-acid biosynthesis; L-arginine biosynthesis; L-arginine from L-ornithine and carbamoyl phosphate: step 2/3.</text>
</comment>
<feature type="binding site" evidence="9">
    <location>
        <position position="122"/>
    </location>
    <ligand>
        <name>L-citrulline</name>
        <dbReference type="ChEBI" id="CHEBI:57743"/>
    </ligand>
</feature>
<feature type="binding site" evidence="9">
    <location>
        <position position="86"/>
    </location>
    <ligand>
        <name>L-citrulline</name>
        <dbReference type="ChEBI" id="CHEBI:57743"/>
    </ligand>
</feature>
<dbReference type="FunFam" id="3.40.50.620:FF:000019">
    <property type="entry name" value="Argininosuccinate synthase"/>
    <property type="match status" value="1"/>
</dbReference>
<dbReference type="GO" id="GO:0000050">
    <property type="term" value="P:urea cycle"/>
    <property type="evidence" value="ECO:0007669"/>
    <property type="project" value="TreeGrafter"/>
</dbReference>
<evidence type="ECO:0000256" key="4">
    <source>
        <dbReference type="ARBA" id="ARBA00022571"/>
    </source>
</evidence>
<dbReference type="PROSITE" id="PS00565">
    <property type="entry name" value="ARGININOSUCCIN_SYN_2"/>
    <property type="match status" value="1"/>
</dbReference>
<evidence type="ECO:0000256" key="9">
    <source>
        <dbReference type="HAMAP-Rule" id="MF_00005"/>
    </source>
</evidence>
<dbReference type="NCBIfam" id="NF001770">
    <property type="entry name" value="PRK00509.1"/>
    <property type="match status" value="1"/>
</dbReference>
<dbReference type="Pfam" id="PF20979">
    <property type="entry name" value="Arginosuc_syn_C"/>
    <property type="match status" value="1"/>
</dbReference>
<dbReference type="GO" id="GO:0005737">
    <property type="term" value="C:cytoplasm"/>
    <property type="evidence" value="ECO:0007669"/>
    <property type="project" value="UniProtKB-SubCell"/>
</dbReference>
<feature type="binding site" evidence="9">
    <location>
        <position position="175"/>
    </location>
    <ligand>
        <name>L-citrulline</name>
        <dbReference type="ChEBI" id="CHEBI:57743"/>
    </ligand>
</feature>
<dbReference type="Gene3D" id="1.20.5.470">
    <property type="entry name" value="Single helix bin"/>
    <property type="match status" value="1"/>
</dbReference>
<dbReference type="OrthoDB" id="9801641at2"/>
<dbReference type="GO" id="GO:0006526">
    <property type="term" value="P:L-arginine biosynthetic process"/>
    <property type="evidence" value="ECO:0007669"/>
    <property type="project" value="UniProtKB-UniRule"/>
</dbReference>
<dbReference type="PANTHER" id="PTHR11587">
    <property type="entry name" value="ARGININOSUCCINATE SYNTHASE"/>
    <property type="match status" value="1"/>
</dbReference>
<organism evidence="12 13">
    <name type="scientific">Thermacetogenium phaeum (strain ATCC BAA-254 / DSM 26808 / PB)</name>
    <dbReference type="NCBI Taxonomy" id="1089553"/>
    <lineage>
        <taxon>Bacteria</taxon>
        <taxon>Bacillati</taxon>
        <taxon>Bacillota</taxon>
        <taxon>Clostridia</taxon>
        <taxon>Thermoanaerobacterales</taxon>
        <taxon>Thermoanaerobacteraceae</taxon>
        <taxon>Thermacetogenium</taxon>
    </lineage>
</organism>
<evidence type="ECO:0000256" key="8">
    <source>
        <dbReference type="ARBA" id="ARBA00022840"/>
    </source>
</evidence>
<evidence type="ECO:0000256" key="1">
    <source>
        <dbReference type="ARBA" id="ARBA00004967"/>
    </source>
</evidence>
<feature type="binding site" evidence="9">
    <location>
        <position position="36"/>
    </location>
    <ligand>
        <name>ATP</name>
        <dbReference type="ChEBI" id="CHEBI:30616"/>
    </ligand>
</feature>
<dbReference type="Gene3D" id="3.40.50.620">
    <property type="entry name" value="HUPs"/>
    <property type="match status" value="1"/>
</dbReference>
<dbReference type="PANTHER" id="PTHR11587:SF2">
    <property type="entry name" value="ARGININOSUCCINATE SYNTHASE"/>
    <property type="match status" value="1"/>
</dbReference>
<comment type="similarity">
    <text evidence="9">Belongs to the argininosuccinate synthase family. Type 1 subfamily.</text>
</comment>
<dbReference type="GO" id="GO:0000053">
    <property type="term" value="P:argininosuccinate metabolic process"/>
    <property type="evidence" value="ECO:0007669"/>
    <property type="project" value="TreeGrafter"/>
</dbReference>
<evidence type="ECO:0000256" key="5">
    <source>
        <dbReference type="ARBA" id="ARBA00022598"/>
    </source>
</evidence>
<keyword evidence="9" id="KW-0963">Cytoplasm</keyword>
<sequence>MQLKKVVLAYSGGLDTTVAIPWLKENYGCEVICFAADVGQDEELDGLEERALKCGASKVYIRDLTREFVEDFIFPTLKAGAVYEGYLLGTSFARPLIAKHLVEIAHQEGADAVAHGATGKGNDQVRFEVTVQALDPDLKVIAPWRLWDLKSREDEIAYARSRGIEVPVAEKRPYSTDRNIWHLSHEGADLEDPANAPPEDLYLLLTPPEKAPDRAAFVEIGFEQGIPRKLDGKEYDAVSLVRTLNRLAGEHGVGILDIVENRLVGMKSRGVYETPGGTVLYAAHRALESLTLDRNTMHFKEIVAQRYAELVYDGLWYSPLREALAAFVDETQKTVTGTVKMKLYKGSCVPVGITSPYSLYHQGIASFGYSELYDHRDSAGFINLFALPLKVRALMRKEGK</sequence>
<keyword evidence="6 9" id="KW-0028">Amino-acid biosynthesis</keyword>
<feature type="binding site" evidence="9">
    <location>
        <begin position="9"/>
        <end position="17"/>
    </location>
    <ligand>
        <name>ATP</name>
        <dbReference type="ChEBI" id="CHEBI:30616"/>
    </ligand>
</feature>
<dbReference type="HAMAP" id="MF_00005">
    <property type="entry name" value="Arg_succ_synth_type1"/>
    <property type="match status" value="1"/>
</dbReference>
<dbReference type="Gene3D" id="3.90.1260.10">
    <property type="entry name" value="Argininosuccinate synthetase, chain A, domain 2"/>
    <property type="match status" value="1"/>
</dbReference>
<dbReference type="RefSeq" id="WP_015051578.1">
    <property type="nucleotide sequence ID" value="NC_018870.1"/>
</dbReference>
<dbReference type="InterPro" id="IPR024074">
    <property type="entry name" value="AS_cat/multimer_dom_body"/>
</dbReference>
<dbReference type="EMBL" id="CP003732">
    <property type="protein sequence ID" value="AFV12717.1"/>
    <property type="molecule type" value="Genomic_DNA"/>
</dbReference>
<dbReference type="InterPro" id="IPR023434">
    <property type="entry name" value="Arginosuc_synth_type_1_subfam"/>
</dbReference>
<gene>
    <name evidence="9 12" type="primary">argG</name>
    <name evidence="12" type="ordered locus">Tph_c25430</name>
</gene>
<evidence type="ECO:0000256" key="2">
    <source>
        <dbReference type="ARBA" id="ARBA00011881"/>
    </source>
</evidence>
<dbReference type="AlphaFoldDB" id="K4LKW8"/>